<dbReference type="InterPro" id="IPR002303">
    <property type="entry name" value="Valyl-tRNA_ligase"/>
</dbReference>
<feature type="region of interest" description="Disordered" evidence="9">
    <location>
        <begin position="450"/>
        <end position="490"/>
    </location>
</feature>
<dbReference type="PANTHER" id="PTHR11946:SF93">
    <property type="entry name" value="VALINE--TRNA LIGASE, CHLOROPLASTIC_MITOCHONDRIAL 2"/>
    <property type="match status" value="1"/>
</dbReference>
<dbReference type="InterPro" id="IPR048044">
    <property type="entry name" value="Valyl-tRNA_ligase_actino"/>
</dbReference>
<dbReference type="Gene3D" id="3.40.50.620">
    <property type="entry name" value="HUPs"/>
    <property type="match status" value="2"/>
</dbReference>
<dbReference type="SUPFAM" id="SSF50677">
    <property type="entry name" value="ValRS/IleRS/LeuRS editing domain"/>
    <property type="match status" value="1"/>
</dbReference>
<dbReference type="InterPro" id="IPR009080">
    <property type="entry name" value="tRNAsynth_Ia_anticodon-bd"/>
</dbReference>
<organism evidence="12 13">
    <name type="scientific">Tamaricihabitans halophyticus</name>
    <dbReference type="NCBI Taxonomy" id="1262583"/>
    <lineage>
        <taxon>Bacteria</taxon>
        <taxon>Bacillati</taxon>
        <taxon>Actinomycetota</taxon>
        <taxon>Actinomycetes</taxon>
        <taxon>Pseudonocardiales</taxon>
        <taxon>Pseudonocardiaceae</taxon>
        <taxon>Tamaricihabitans</taxon>
    </lineage>
</organism>
<sequence length="838" mass="93946">MSAQPPQRPTLDGLEDKWSAHWESAGTYRFHPPATRDEVYSIDTPPPTVSGSLHVGHVFSYTHTDLIARFQRMRGKRVCYPMGWDDNGLPTERRVQVYFGVRCDPSLPYDPDFVPPTDTKRPVAISRKNFVELCGELTELDERAFEGLWRRLGLSVDWSMLYTTIGERARRLSQIAFLRLWRAGEAYQAEAPTLWDVDFRTAVAQAELEDREHAGAWHRIAFQRTDGPAIEVETTRPELLPACVALIAHPADERYQALFGSTARSPVFHADIPVLPHPAADPERASGIAMCCTFGDLTDVQWWRELKLPTRTVLGRNGRLLAEAPAGIDPGPYTELAGATVTTARARVVELLREAGALLDGPRPTNRPVKFYEKGERPLEIVSSRQWFIRTLAHREALLSRGTELRWHPEYMRARYTDWVNGLNGDWLISRQRFNGVPFPLWYPLNEQSEPDYTRPIQPDERELPVDPTTDVPPGYTAADRDQPNGFTAEPDVLDSWATSALTPLLVCGWLDDPERFALTYPMDLRAQAHDIIRTWLFDTVLRAELHTGELPWRHVALSGWILDPDRKKMGKSTGNARTPTGLLDTFGADAVRHWAASGRPGTDTTFDEAQLKIGRRLATKLLHASKFVLSFTEPERATSEGAWLLDRAVFDELDAVINQATEAFENYEYTTALERIERFFWFFCDDYLELVKLRAYGQHEGTASALATLRGTLHALLRLFAPFLPYCTEEVWSWWQQGSVHLASWPTPGDGAKVREPGGAEAVLETAQLVLGAIRKSKSAAKVSMRAPVARVQVATSPAEGEILRQLDADIRAAGSVEVIDITATSAGAPQVTVELG</sequence>
<accession>A0A4R2R485</accession>
<evidence type="ECO:0000256" key="9">
    <source>
        <dbReference type="SAM" id="MobiDB-lite"/>
    </source>
</evidence>
<keyword evidence="1 8" id="KW-0963">Cytoplasm</keyword>
<evidence type="ECO:0000256" key="1">
    <source>
        <dbReference type="ARBA" id="ARBA00022490"/>
    </source>
</evidence>
<dbReference type="AlphaFoldDB" id="A0A4R2R485"/>
<evidence type="ECO:0000313" key="12">
    <source>
        <dbReference type="EMBL" id="TCP56488.1"/>
    </source>
</evidence>
<dbReference type="Pfam" id="PF08264">
    <property type="entry name" value="Anticodon_1"/>
    <property type="match status" value="1"/>
</dbReference>
<dbReference type="InterPro" id="IPR022874">
    <property type="entry name" value="Valine-tRNA_ligase_type_2"/>
</dbReference>
<dbReference type="RefSeq" id="WP_132875083.1">
    <property type="nucleotide sequence ID" value="NZ_SLXQ01000001.1"/>
</dbReference>
<dbReference type="InterPro" id="IPR001412">
    <property type="entry name" value="aa-tRNA-synth_I_CS"/>
</dbReference>
<dbReference type="Gene3D" id="1.10.730.10">
    <property type="entry name" value="Isoleucyl-tRNA Synthetase, Domain 1"/>
    <property type="match status" value="1"/>
</dbReference>
<protein>
    <recommendedName>
        <fullName evidence="8">Valine--tRNA ligase</fullName>
        <ecNumber evidence="8">6.1.1.9</ecNumber>
    </recommendedName>
    <alternativeName>
        <fullName evidence="8">Valyl-tRNA synthetase</fullName>
        <shortName evidence="8">ValRS</shortName>
    </alternativeName>
</protein>
<dbReference type="InterPro" id="IPR009008">
    <property type="entry name" value="Val/Leu/Ile-tRNA-synth_edit"/>
</dbReference>
<evidence type="ECO:0000256" key="8">
    <source>
        <dbReference type="HAMAP-Rule" id="MF_02005"/>
    </source>
</evidence>
<keyword evidence="3 8" id="KW-0547">Nucleotide-binding</keyword>
<dbReference type="SUPFAM" id="SSF52374">
    <property type="entry name" value="Nucleotidylyl transferase"/>
    <property type="match status" value="1"/>
</dbReference>
<dbReference type="PRINTS" id="PR00986">
    <property type="entry name" value="TRNASYNTHVAL"/>
</dbReference>
<dbReference type="NCBIfam" id="NF000540">
    <property type="entry name" value="alt_ValS"/>
    <property type="match status" value="1"/>
</dbReference>
<dbReference type="PROSITE" id="PS00178">
    <property type="entry name" value="AA_TRNA_LIGASE_I"/>
    <property type="match status" value="1"/>
</dbReference>
<comment type="subcellular location">
    <subcellularLocation>
        <location evidence="8">Cytoplasm</location>
    </subcellularLocation>
</comment>
<comment type="domain">
    <text evidence="8">ValRS has two distinct active sites: one for aminoacylation and one for editing. The misactivated threonine is translocated from the active site to the editing site.</text>
</comment>
<comment type="caution">
    <text evidence="8">Lacks conserved residue(s) required for the propagation of feature annotation.</text>
</comment>
<dbReference type="GO" id="GO:0006438">
    <property type="term" value="P:valyl-tRNA aminoacylation"/>
    <property type="evidence" value="ECO:0007669"/>
    <property type="project" value="UniProtKB-UniRule"/>
</dbReference>
<evidence type="ECO:0000256" key="4">
    <source>
        <dbReference type="ARBA" id="ARBA00022840"/>
    </source>
</evidence>
<dbReference type="OrthoDB" id="9810365at2"/>
<proteinExistence type="inferred from homology"/>
<comment type="catalytic activity">
    <reaction evidence="7 8">
        <text>tRNA(Val) + L-valine + ATP = L-valyl-tRNA(Val) + AMP + diphosphate</text>
        <dbReference type="Rhea" id="RHEA:10704"/>
        <dbReference type="Rhea" id="RHEA-COMP:9672"/>
        <dbReference type="Rhea" id="RHEA-COMP:9708"/>
        <dbReference type="ChEBI" id="CHEBI:30616"/>
        <dbReference type="ChEBI" id="CHEBI:33019"/>
        <dbReference type="ChEBI" id="CHEBI:57762"/>
        <dbReference type="ChEBI" id="CHEBI:78442"/>
        <dbReference type="ChEBI" id="CHEBI:78537"/>
        <dbReference type="ChEBI" id="CHEBI:456215"/>
        <dbReference type="EC" id="6.1.1.9"/>
    </reaction>
</comment>
<comment type="subunit">
    <text evidence="8">Monomer.</text>
</comment>
<feature type="domain" description="Methionyl/Valyl/Leucyl/Isoleucyl-tRNA synthetase anticodon-binding" evidence="11">
    <location>
        <begin position="647"/>
        <end position="792"/>
    </location>
</feature>
<evidence type="ECO:0000256" key="2">
    <source>
        <dbReference type="ARBA" id="ARBA00022598"/>
    </source>
</evidence>
<keyword evidence="6 8" id="KW-0030">Aminoacyl-tRNA synthetase</keyword>
<dbReference type="InterPro" id="IPR033705">
    <property type="entry name" value="Anticodon_Ia_Val"/>
</dbReference>
<keyword evidence="4 8" id="KW-0067">ATP-binding</keyword>
<evidence type="ECO:0000259" key="11">
    <source>
        <dbReference type="Pfam" id="PF08264"/>
    </source>
</evidence>
<dbReference type="Pfam" id="PF00133">
    <property type="entry name" value="tRNA-synt_1"/>
    <property type="match status" value="1"/>
</dbReference>
<keyword evidence="2 8" id="KW-0436">Ligase</keyword>
<dbReference type="Proteomes" id="UP000294911">
    <property type="component" value="Unassembled WGS sequence"/>
</dbReference>
<dbReference type="GO" id="GO:0004832">
    <property type="term" value="F:valine-tRNA ligase activity"/>
    <property type="evidence" value="ECO:0007669"/>
    <property type="project" value="UniProtKB-UniRule"/>
</dbReference>
<feature type="domain" description="Aminoacyl-tRNA synthetase class Ia" evidence="10">
    <location>
        <begin position="18"/>
        <end position="607"/>
    </location>
</feature>
<dbReference type="EC" id="6.1.1.9" evidence="8"/>
<dbReference type="SUPFAM" id="SSF47323">
    <property type="entry name" value="Anticodon-binding domain of a subclass of class I aminoacyl-tRNA synthetases"/>
    <property type="match status" value="1"/>
</dbReference>
<feature type="short sequence motif" description="'HIGH' region" evidence="8">
    <location>
        <begin position="47"/>
        <end position="57"/>
    </location>
</feature>
<dbReference type="PANTHER" id="PTHR11946">
    <property type="entry name" value="VALYL-TRNA SYNTHETASES"/>
    <property type="match status" value="1"/>
</dbReference>
<dbReference type="GO" id="GO:0005829">
    <property type="term" value="C:cytosol"/>
    <property type="evidence" value="ECO:0007669"/>
    <property type="project" value="TreeGrafter"/>
</dbReference>
<name>A0A4R2R485_9PSEU</name>
<dbReference type="GO" id="GO:0002161">
    <property type="term" value="F:aminoacyl-tRNA deacylase activity"/>
    <property type="evidence" value="ECO:0007669"/>
    <property type="project" value="InterPro"/>
</dbReference>
<keyword evidence="5 8" id="KW-0648">Protein biosynthesis</keyword>
<evidence type="ECO:0000256" key="7">
    <source>
        <dbReference type="ARBA" id="ARBA00047552"/>
    </source>
</evidence>
<evidence type="ECO:0000256" key="5">
    <source>
        <dbReference type="ARBA" id="ARBA00022917"/>
    </source>
</evidence>
<evidence type="ECO:0000259" key="10">
    <source>
        <dbReference type="Pfam" id="PF00133"/>
    </source>
</evidence>
<dbReference type="InterPro" id="IPR014729">
    <property type="entry name" value="Rossmann-like_a/b/a_fold"/>
</dbReference>
<keyword evidence="13" id="KW-1185">Reference proteome</keyword>
<evidence type="ECO:0000313" key="13">
    <source>
        <dbReference type="Proteomes" id="UP000294911"/>
    </source>
</evidence>
<comment type="function">
    <text evidence="8">Catalyzes the attachment of valine to tRNA(Val). As ValRS can inadvertently accommodate and process structurally similar amino acids such as threonine, to avoid such errors, it has a 'posttransfer' editing activity that hydrolyzes mischarged Thr-tRNA(Val) in a tRNA-dependent manner.</text>
</comment>
<evidence type="ECO:0000256" key="3">
    <source>
        <dbReference type="ARBA" id="ARBA00022741"/>
    </source>
</evidence>
<feature type="binding site" evidence="8">
    <location>
        <position position="572"/>
    </location>
    <ligand>
        <name>ATP</name>
        <dbReference type="ChEBI" id="CHEBI:30616"/>
    </ligand>
</feature>
<dbReference type="InterPro" id="IPR002300">
    <property type="entry name" value="aa-tRNA-synth_Ia"/>
</dbReference>
<comment type="similarity">
    <text evidence="8">Belongs to the class-I aminoacyl-tRNA synthetase family. ValS type 2 subfamily.</text>
</comment>
<dbReference type="GO" id="GO:0005524">
    <property type="term" value="F:ATP binding"/>
    <property type="evidence" value="ECO:0007669"/>
    <property type="project" value="UniProtKB-UniRule"/>
</dbReference>
<dbReference type="EMBL" id="SLXQ01000001">
    <property type="protein sequence ID" value="TCP56488.1"/>
    <property type="molecule type" value="Genomic_DNA"/>
</dbReference>
<gene>
    <name evidence="8" type="primary">valS</name>
    <name evidence="12" type="ORF">EV191_101431</name>
</gene>
<evidence type="ECO:0000256" key="6">
    <source>
        <dbReference type="ARBA" id="ARBA00023146"/>
    </source>
</evidence>
<dbReference type="InterPro" id="IPR013155">
    <property type="entry name" value="M/V/L/I-tRNA-synth_anticd-bd"/>
</dbReference>
<dbReference type="CDD" id="cd07962">
    <property type="entry name" value="Anticodon_Ia_Val"/>
    <property type="match status" value="1"/>
</dbReference>
<dbReference type="HAMAP" id="MF_02005">
    <property type="entry name" value="Val_tRNA_synth_type2"/>
    <property type="match status" value="1"/>
</dbReference>
<comment type="caution">
    <text evidence="12">The sequence shown here is derived from an EMBL/GenBank/DDBJ whole genome shotgun (WGS) entry which is preliminary data.</text>
</comment>
<dbReference type="NCBIfam" id="NF009687">
    <property type="entry name" value="PRK13208.1"/>
    <property type="match status" value="1"/>
</dbReference>
<reference evidence="12 13" key="1">
    <citation type="submission" date="2019-03" db="EMBL/GenBank/DDBJ databases">
        <title>Genomic Encyclopedia of Type Strains, Phase IV (KMG-IV): sequencing the most valuable type-strain genomes for metagenomic binning, comparative biology and taxonomic classification.</title>
        <authorList>
            <person name="Goeker M."/>
        </authorList>
    </citation>
    <scope>NUCLEOTIDE SEQUENCE [LARGE SCALE GENOMIC DNA]</scope>
    <source>
        <strain evidence="12 13">DSM 45765</strain>
    </source>
</reference>